<accession>A0A392PLX3</accession>
<name>A0A392PLX3_9FABA</name>
<evidence type="ECO:0000256" key="1">
    <source>
        <dbReference type="SAM" id="MobiDB-lite"/>
    </source>
</evidence>
<dbReference type="EMBL" id="LXQA010085519">
    <property type="protein sequence ID" value="MCI12772.1"/>
    <property type="molecule type" value="Genomic_DNA"/>
</dbReference>
<feature type="region of interest" description="Disordered" evidence="1">
    <location>
        <begin position="21"/>
        <end position="107"/>
    </location>
</feature>
<dbReference type="AlphaFoldDB" id="A0A392PLX3"/>
<dbReference type="Proteomes" id="UP000265520">
    <property type="component" value="Unassembled WGS sequence"/>
</dbReference>
<evidence type="ECO:0000313" key="3">
    <source>
        <dbReference type="Proteomes" id="UP000265520"/>
    </source>
</evidence>
<keyword evidence="3" id="KW-1185">Reference proteome</keyword>
<feature type="compositionally biased region" description="Basic and acidic residues" evidence="1">
    <location>
        <begin position="71"/>
        <end position="80"/>
    </location>
</feature>
<comment type="caution">
    <text evidence="2">The sequence shown here is derived from an EMBL/GenBank/DDBJ whole genome shotgun (WGS) entry which is preliminary data.</text>
</comment>
<proteinExistence type="predicted"/>
<evidence type="ECO:0000313" key="2">
    <source>
        <dbReference type="EMBL" id="MCI12772.1"/>
    </source>
</evidence>
<sequence>MDDRMRRSLWSTQESLIPTSSTIQTYGRRNDVRLPDRLNGSSKYGIGQGDRDKPKSGILHIKGTLRTRTKVPKDKKDRISLNDGGQKASKIFLSTRHHSPDRSTSKT</sequence>
<feature type="compositionally biased region" description="Basic and acidic residues" evidence="1">
    <location>
        <begin position="98"/>
        <end position="107"/>
    </location>
</feature>
<protein>
    <submittedName>
        <fullName evidence="2">Uncharacterized protein</fullName>
    </submittedName>
</protein>
<feature type="non-terminal residue" evidence="2">
    <location>
        <position position="107"/>
    </location>
</feature>
<reference evidence="2 3" key="1">
    <citation type="journal article" date="2018" name="Front. Plant Sci.">
        <title>Red Clover (Trifolium pratense) and Zigzag Clover (T. medium) - A Picture of Genomic Similarities and Differences.</title>
        <authorList>
            <person name="Dluhosova J."/>
            <person name="Istvanek J."/>
            <person name="Nedelnik J."/>
            <person name="Repkova J."/>
        </authorList>
    </citation>
    <scope>NUCLEOTIDE SEQUENCE [LARGE SCALE GENOMIC DNA]</scope>
    <source>
        <strain evidence="3">cv. 10/8</strain>
        <tissue evidence="2">Leaf</tissue>
    </source>
</reference>
<organism evidence="2 3">
    <name type="scientific">Trifolium medium</name>
    <dbReference type="NCBI Taxonomy" id="97028"/>
    <lineage>
        <taxon>Eukaryota</taxon>
        <taxon>Viridiplantae</taxon>
        <taxon>Streptophyta</taxon>
        <taxon>Embryophyta</taxon>
        <taxon>Tracheophyta</taxon>
        <taxon>Spermatophyta</taxon>
        <taxon>Magnoliopsida</taxon>
        <taxon>eudicotyledons</taxon>
        <taxon>Gunneridae</taxon>
        <taxon>Pentapetalae</taxon>
        <taxon>rosids</taxon>
        <taxon>fabids</taxon>
        <taxon>Fabales</taxon>
        <taxon>Fabaceae</taxon>
        <taxon>Papilionoideae</taxon>
        <taxon>50 kb inversion clade</taxon>
        <taxon>NPAAA clade</taxon>
        <taxon>Hologalegina</taxon>
        <taxon>IRL clade</taxon>
        <taxon>Trifolieae</taxon>
        <taxon>Trifolium</taxon>
    </lineage>
</organism>